<dbReference type="PANTHER" id="PTHR30303">
    <property type="entry name" value="HYDROGENASE ISOENZYMES FORMATION PROTEIN HYPE"/>
    <property type="match status" value="1"/>
</dbReference>
<evidence type="ECO:0000313" key="4">
    <source>
        <dbReference type="Proteomes" id="UP000320184"/>
    </source>
</evidence>
<proteinExistence type="predicted"/>
<organism evidence="3 4">
    <name type="scientific">Eiseniibacteriota bacterium</name>
    <dbReference type="NCBI Taxonomy" id="2212470"/>
    <lineage>
        <taxon>Bacteria</taxon>
        <taxon>Candidatus Eiseniibacteriota</taxon>
    </lineage>
</organism>
<sequence length="213" mass="22180">MRPHDRGGRHPGGGRRRKAHGGPRVVVTKGCAIEATAVAAWSFPRTLSERLDTGGMSRARAHLELVSVVVDCRAALGVGVRDQGVSALHDATEGGVLGGLVELARSSACDLRVERGKIPLSPEAEAACAMFGVDPYWTLSEGSMIGAVRPNRVAAVLEALGAEGVAAAEVGEVVPGNGAVWLTEPGGNVSRIEGVPGDPYWAAYDRAVREGWK</sequence>
<feature type="domain" description="PurM-like C-terminal" evidence="2">
    <location>
        <begin position="25"/>
        <end position="178"/>
    </location>
</feature>
<dbReference type="Proteomes" id="UP000320184">
    <property type="component" value="Unassembled WGS sequence"/>
</dbReference>
<reference evidence="3 4" key="1">
    <citation type="journal article" date="2019" name="Nat. Microbiol.">
        <title>Mediterranean grassland soil C-N compound turnover is dependent on rainfall and depth, and is mediated by genomically divergent microorganisms.</title>
        <authorList>
            <person name="Diamond S."/>
            <person name="Andeer P.F."/>
            <person name="Li Z."/>
            <person name="Crits-Christoph A."/>
            <person name="Burstein D."/>
            <person name="Anantharaman K."/>
            <person name="Lane K.R."/>
            <person name="Thomas B.C."/>
            <person name="Pan C."/>
            <person name="Northen T.R."/>
            <person name="Banfield J.F."/>
        </authorList>
    </citation>
    <scope>NUCLEOTIDE SEQUENCE [LARGE SCALE GENOMIC DNA]</scope>
    <source>
        <strain evidence="3">WS_3</strain>
    </source>
</reference>
<dbReference type="SUPFAM" id="SSF56042">
    <property type="entry name" value="PurM C-terminal domain-like"/>
    <property type="match status" value="1"/>
</dbReference>
<evidence type="ECO:0000256" key="1">
    <source>
        <dbReference type="SAM" id="MobiDB-lite"/>
    </source>
</evidence>
<evidence type="ECO:0000313" key="3">
    <source>
        <dbReference type="EMBL" id="TMQ50954.1"/>
    </source>
</evidence>
<dbReference type="Gene3D" id="3.90.650.10">
    <property type="entry name" value="PurM-like C-terminal domain"/>
    <property type="match status" value="1"/>
</dbReference>
<gene>
    <name evidence="3" type="ORF">E6K73_06970</name>
</gene>
<feature type="compositionally biased region" description="Basic residues" evidence="1">
    <location>
        <begin position="9"/>
        <end position="21"/>
    </location>
</feature>
<dbReference type="InterPro" id="IPR036676">
    <property type="entry name" value="PurM-like_C_sf"/>
</dbReference>
<dbReference type="PANTHER" id="PTHR30303:SF4">
    <property type="entry name" value="HYDROGENASE EXPRESSION_FORMATION PROTEIN HYPE"/>
    <property type="match status" value="1"/>
</dbReference>
<name>A0A538SHU7_UNCEI</name>
<protein>
    <recommendedName>
        <fullName evidence="2">PurM-like C-terminal domain-containing protein</fullName>
    </recommendedName>
</protein>
<dbReference type="InterPro" id="IPR011854">
    <property type="entry name" value="HypE"/>
</dbReference>
<dbReference type="GO" id="GO:0051604">
    <property type="term" value="P:protein maturation"/>
    <property type="evidence" value="ECO:0007669"/>
    <property type="project" value="TreeGrafter"/>
</dbReference>
<evidence type="ECO:0000259" key="2">
    <source>
        <dbReference type="Pfam" id="PF02769"/>
    </source>
</evidence>
<dbReference type="EMBL" id="VBOT01000086">
    <property type="protein sequence ID" value="TMQ50954.1"/>
    <property type="molecule type" value="Genomic_DNA"/>
</dbReference>
<comment type="caution">
    <text evidence="3">The sequence shown here is derived from an EMBL/GenBank/DDBJ whole genome shotgun (WGS) entry which is preliminary data.</text>
</comment>
<dbReference type="AlphaFoldDB" id="A0A538SHU7"/>
<accession>A0A538SHU7</accession>
<dbReference type="InterPro" id="IPR010918">
    <property type="entry name" value="PurM-like_C_dom"/>
</dbReference>
<dbReference type="Pfam" id="PF02769">
    <property type="entry name" value="AIRS_C"/>
    <property type="match status" value="1"/>
</dbReference>
<feature type="region of interest" description="Disordered" evidence="1">
    <location>
        <begin position="1"/>
        <end position="22"/>
    </location>
</feature>